<dbReference type="OrthoDB" id="4848529at2759"/>
<evidence type="ECO:0000256" key="1">
    <source>
        <dbReference type="SAM" id="MobiDB-lite"/>
    </source>
</evidence>
<feature type="compositionally biased region" description="Polar residues" evidence="1">
    <location>
        <begin position="7"/>
        <end position="16"/>
    </location>
</feature>
<proteinExistence type="predicted"/>
<dbReference type="RefSeq" id="XP_038751268.1">
    <property type="nucleotide sequence ID" value="XM_038883673.1"/>
</dbReference>
<feature type="compositionally biased region" description="Acidic residues" evidence="1">
    <location>
        <begin position="107"/>
        <end position="120"/>
    </location>
</feature>
<feature type="compositionally biased region" description="Basic and acidic residues" evidence="1">
    <location>
        <begin position="164"/>
        <end position="176"/>
    </location>
</feature>
<gene>
    <name evidence="2" type="ORF">CkaCkLH20_00953</name>
</gene>
<keyword evidence="3" id="KW-1185">Reference proteome</keyword>
<protein>
    <submittedName>
        <fullName evidence="2">Uncharacterized protein</fullName>
    </submittedName>
</protein>
<feature type="compositionally biased region" description="Basic residues" evidence="1">
    <location>
        <begin position="92"/>
        <end position="102"/>
    </location>
</feature>
<reference evidence="2" key="2">
    <citation type="submission" date="2020-11" db="EMBL/GenBank/DDBJ databases">
        <title>Whole genome sequencing of Colletotrichum sp.</title>
        <authorList>
            <person name="Li H."/>
        </authorList>
    </citation>
    <scope>NUCLEOTIDE SEQUENCE</scope>
    <source>
        <strain evidence="2">CkLH20</strain>
    </source>
</reference>
<dbReference type="Proteomes" id="UP000781932">
    <property type="component" value="Unassembled WGS sequence"/>
</dbReference>
<comment type="caution">
    <text evidence="2">The sequence shown here is derived from an EMBL/GenBank/DDBJ whole genome shotgun (WGS) entry which is preliminary data.</text>
</comment>
<feature type="compositionally biased region" description="Basic residues" evidence="1">
    <location>
        <begin position="144"/>
        <end position="153"/>
    </location>
</feature>
<accession>A0A9P6LR38</accession>
<evidence type="ECO:0000313" key="3">
    <source>
        <dbReference type="Proteomes" id="UP000781932"/>
    </source>
</evidence>
<evidence type="ECO:0000313" key="2">
    <source>
        <dbReference type="EMBL" id="KAF9881807.1"/>
    </source>
</evidence>
<dbReference type="EMBL" id="JAATWM020000002">
    <property type="protein sequence ID" value="KAF9881807.1"/>
    <property type="molecule type" value="Genomic_DNA"/>
</dbReference>
<feature type="region of interest" description="Disordered" evidence="1">
    <location>
        <begin position="1"/>
        <end position="25"/>
    </location>
</feature>
<dbReference type="AlphaFoldDB" id="A0A9P6LR38"/>
<sequence>MADSTKTDTPANNGEGSSKAVRAGGWTEGERLQLLLRIIASILPDGKGVEWKKIEMEGRTLKAMQGQWTAIQAQIRDLNINSDSPATPAKPRAPRKKTPKKAAKSDGDEDANDDEGAEEADTPKKPVTPRKRGAAATATDGSAKKRRGGKKAAAKAEEDDEQEKEEKTDEKVKPEENADEKEQ</sequence>
<reference evidence="2" key="1">
    <citation type="submission" date="2020-03" db="EMBL/GenBank/DDBJ databases">
        <authorList>
            <person name="He L."/>
        </authorList>
    </citation>
    <scope>NUCLEOTIDE SEQUENCE</scope>
    <source>
        <strain evidence="2">CkLH20</strain>
    </source>
</reference>
<dbReference type="GeneID" id="62156747"/>
<organism evidence="2 3">
    <name type="scientific">Colletotrichum karsti</name>
    <dbReference type="NCBI Taxonomy" id="1095194"/>
    <lineage>
        <taxon>Eukaryota</taxon>
        <taxon>Fungi</taxon>
        <taxon>Dikarya</taxon>
        <taxon>Ascomycota</taxon>
        <taxon>Pezizomycotina</taxon>
        <taxon>Sordariomycetes</taxon>
        <taxon>Hypocreomycetidae</taxon>
        <taxon>Glomerellales</taxon>
        <taxon>Glomerellaceae</taxon>
        <taxon>Colletotrichum</taxon>
        <taxon>Colletotrichum boninense species complex</taxon>
    </lineage>
</organism>
<feature type="region of interest" description="Disordered" evidence="1">
    <location>
        <begin position="76"/>
        <end position="183"/>
    </location>
</feature>
<name>A0A9P6LR38_9PEZI</name>